<keyword evidence="4" id="KW-0479">Metal-binding</keyword>
<sequence length="485" mass="54500">MDYNSFLNRDYKSLLDMPRPVKHPGFSLIHALILIAALAVISSLLIFISTDASANKNISLQASAATTEGSLKDTPTSQITLSLSIPPEINHATKPTAIYTQAENKASARIKEAVKQSKNDTQWLTVKVKSGDALASIFKRHHLPPRELHDVMALGKDSANLKHLRPGDIVRFQIDKNQHLQELVYNINPLKSLHIQRQGQVFSATMQVKNIEKRSTYAIGQIKSSLFEAGKDAGLSDTLIMKMVNIFGWDIDFAQDIRKGDQFALIYEEQFLDGKKINDGAILAAEFINHGHTYRALRFTDASHHSDYYTPEGRSMRKAFLRTPVDFRRISSRFGNRHHPILNRMRLHKGVDYAAKSGTPIRASGDGKIIFRGRKGGYGRTIIIQHGGRYSTLYAHMSRFKRGMATGRRVKQGQIIGYVGQSGRATGPHLHYEFRVNGVHRNPLTIRLPNAAPIKKQYRNSFNRTASALLAQLDMHKQTRLAMFP</sequence>
<dbReference type="Pfam" id="PF22310">
    <property type="entry name" value="NMB0315_dom_I"/>
    <property type="match status" value="1"/>
</dbReference>
<keyword evidence="5" id="KW-0378">Hydrolase</keyword>
<dbReference type="PANTHER" id="PTHR21666:SF288">
    <property type="entry name" value="CELL DIVISION PROTEIN YTFB"/>
    <property type="match status" value="1"/>
</dbReference>
<dbReference type="SUPFAM" id="SSF51261">
    <property type="entry name" value="Duplicated hybrid motif"/>
    <property type="match status" value="1"/>
</dbReference>
<feature type="transmembrane region" description="Helical" evidence="8">
    <location>
        <begin position="25"/>
        <end position="48"/>
    </location>
</feature>
<evidence type="ECO:0000259" key="10">
    <source>
        <dbReference type="Pfam" id="PF19425"/>
    </source>
</evidence>
<dbReference type="GO" id="GO:0046872">
    <property type="term" value="F:metal ion binding"/>
    <property type="evidence" value="ECO:0007669"/>
    <property type="project" value="UniProtKB-KW"/>
</dbReference>
<dbReference type="InterPro" id="IPR045834">
    <property type="entry name" value="Csd3_N2"/>
</dbReference>
<dbReference type="InterPro" id="IPR011055">
    <property type="entry name" value="Dup_hybrid_motif"/>
</dbReference>
<feature type="domain" description="Csd3-like second N-terminal" evidence="10">
    <location>
        <begin position="217"/>
        <end position="334"/>
    </location>
</feature>
<reference evidence="12" key="1">
    <citation type="submission" date="2018-06" db="EMBL/GenBank/DDBJ databases">
        <authorList>
            <person name="Zhirakovskaya E."/>
        </authorList>
    </citation>
    <scope>NUCLEOTIDE SEQUENCE</scope>
</reference>
<keyword evidence="6" id="KW-0862">Zinc</keyword>
<evidence type="ECO:0000256" key="2">
    <source>
        <dbReference type="ARBA" id="ARBA00004196"/>
    </source>
</evidence>
<evidence type="ECO:0000256" key="5">
    <source>
        <dbReference type="ARBA" id="ARBA00022801"/>
    </source>
</evidence>
<evidence type="ECO:0000256" key="1">
    <source>
        <dbReference type="ARBA" id="ARBA00001947"/>
    </source>
</evidence>
<dbReference type="FunFam" id="2.70.70.10:FF:000002">
    <property type="entry name" value="Murein DD-endopeptidase MepM"/>
    <property type="match status" value="1"/>
</dbReference>
<protein>
    <submittedName>
        <fullName evidence="12">Peptidase, M23/M37 family</fullName>
    </submittedName>
</protein>
<dbReference type="CDD" id="cd12797">
    <property type="entry name" value="M23_peptidase"/>
    <property type="match status" value="1"/>
</dbReference>
<feature type="domain" description="M23ase beta-sheet core" evidence="9">
    <location>
        <begin position="347"/>
        <end position="443"/>
    </location>
</feature>
<dbReference type="Pfam" id="PF19425">
    <property type="entry name" value="Csd3_N2"/>
    <property type="match status" value="1"/>
</dbReference>
<evidence type="ECO:0000256" key="3">
    <source>
        <dbReference type="ARBA" id="ARBA00022670"/>
    </source>
</evidence>
<comment type="subcellular location">
    <subcellularLocation>
        <location evidence="2">Cell envelope</location>
    </subcellularLocation>
</comment>
<evidence type="ECO:0000259" key="9">
    <source>
        <dbReference type="Pfam" id="PF01551"/>
    </source>
</evidence>
<keyword evidence="8" id="KW-0812">Transmembrane</keyword>
<dbReference type="GO" id="GO:0006508">
    <property type="term" value="P:proteolysis"/>
    <property type="evidence" value="ECO:0007669"/>
    <property type="project" value="UniProtKB-KW"/>
</dbReference>
<name>A0A3B1BKR3_9ZZZZ</name>
<evidence type="ECO:0000259" key="11">
    <source>
        <dbReference type="Pfam" id="PF22310"/>
    </source>
</evidence>
<proteinExistence type="predicted"/>
<feature type="domain" description="DD-carboxypeptidase/endopeptidase Mpg-like N-terminal" evidence="11">
    <location>
        <begin position="123"/>
        <end position="183"/>
    </location>
</feature>
<evidence type="ECO:0000313" key="12">
    <source>
        <dbReference type="EMBL" id="VAX12723.1"/>
    </source>
</evidence>
<keyword evidence="8" id="KW-1133">Transmembrane helix</keyword>
<accession>A0A3B1BKR3</accession>
<organism evidence="12">
    <name type="scientific">hydrothermal vent metagenome</name>
    <dbReference type="NCBI Taxonomy" id="652676"/>
    <lineage>
        <taxon>unclassified sequences</taxon>
        <taxon>metagenomes</taxon>
        <taxon>ecological metagenomes</taxon>
    </lineage>
</organism>
<evidence type="ECO:0000256" key="4">
    <source>
        <dbReference type="ARBA" id="ARBA00022723"/>
    </source>
</evidence>
<gene>
    <name evidence="12" type="ORF">MNBD_GAMMA24-1691</name>
</gene>
<dbReference type="InterPro" id="IPR050570">
    <property type="entry name" value="Cell_wall_metabolism_enzyme"/>
</dbReference>
<dbReference type="Pfam" id="PF01551">
    <property type="entry name" value="Peptidase_M23"/>
    <property type="match status" value="1"/>
</dbReference>
<dbReference type="InterPro" id="IPR016047">
    <property type="entry name" value="M23ase_b-sheet_dom"/>
</dbReference>
<keyword evidence="8" id="KW-0472">Membrane</keyword>
<evidence type="ECO:0000256" key="7">
    <source>
        <dbReference type="ARBA" id="ARBA00023049"/>
    </source>
</evidence>
<dbReference type="Gene3D" id="3.10.450.350">
    <property type="match status" value="2"/>
</dbReference>
<dbReference type="GO" id="GO:0042834">
    <property type="term" value="F:peptidoglycan binding"/>
    <property type="evidence" value="ECO:0007669"/>
    <property type="project" value="InterPro"/>
</dbReference>
<dbReference type="GO" id="GO:0004222">
    <property type="term" value="F:metalloendopeptidase activity"/>
    <property type="evidence" value="ECO:0007669"/>
    <property type="project" value="TreeGrafter"/>
</dbReference>
<dbReference type="InterPro" id="IPR054512">
    <property type="entry name" value="NMB0315-like_N"/>
</dbReference>
<dbReference type="GO" id="GO:0030313">
    <property type="term" value="C:cell envelope"/>
    <property type="evidence" value="ECO:0007669"/>
    <property type="project" value="UniProtKB-SubCell"/>
</dbReference>
<dbReference type="Gene3D" id="2.70.70.10">
    <property type="entry name" value="Glucose Permease (Domain IIA)"/>
    <property type="match status" value="1"/>
</dbReference>
<dbReference type="PANTHER" id="PTHR21666">
    <property type="entry name" value="PEPTIDASE-RELATED"/>
    <property type="match status" value="1"/>
</dbReference>
<keyword evidence="7" id="KW-0482">Metalloprotease</keyword>
<evidence type="ECO:0000256" key="6">
    <source>
        <dbReference type="ARBA" id="ARBA00022833"/>
    </source>
</evidence>
<keyword evidence="3" id="KW-0645">Protease</keyword>
<evidence type="ECO:0000256" key="8">
    <source>
        <dbReference type="SAM" id="Phobius"/>
    </source>
</evidence>
<comment type="cofactor">
    <cofactor evidence="1">
        <name>Zn(2+)</name>
        <dbReference type="ChEBI" id="CHEBI:29105"/>
    </cofactor>
</comment>
<dbReference type="AlphaFoldDB" id="A0A3B1BKR3"/>
<dbReference type="EMBL" id="UOFZ01000060">
    <property type="protein sequence ID" value="VAX12723.1"/>
    <property type="molecule type" value="Genomic_DNA"/>
</dbReference>